<evidence type="ECO:0000256" key="3">
    <source>
        <dbReference type="ARBA" id="ARBA00022833"/>
    </source>
</evidence>
<dbReference type="GO" id="GO:0046854">
    <property type="term" value="P:phosphatidylinositol phosphate biosynthetic process"/>
    <property type="evidence" value="ECO:0007669"/>
    <property type="project" value="TreeGrafter"/>
</dbReference>
<evidence type="ECO:0000256" key="4">
    <source>
        <dbReference type="PROSITE-ProRule" id="PRU00023"/>
    </source>
</evidence>
<dbReference type="GO" id="GO:0000285">
    <property type="term" value="F:1-phosphatidylinositol-3-phosphate 5-kinase activity"/>
    <property type="evidence" value="ECO:0007669"/>
    <property type="project" value="TreeGrafter"/>
</dbReference>
<dbReference type="Proteomes" id="UP000013827">
    <property type="component" value="Unassembled WGS sequence"/>
</dbReference>
<keyword evidence="7" id="KW-1185">Reference proteome</keyword>
<keyword evidence="1" id="KW-0479">Metal-binding</keyword>
<dbReference type="EnsemblProtists" id="EOD36695">
    <property type="protein sequence ID" value="EOD36695"/>
    <property type="gene ID" value="EMIHUDRAFT_449069"/>
</dbReference>
<accession>A0A0D3KLR0</accession>
<dbReference type="Gene3D" id="1.25.40.20">
    <property type="entry name" value="Ankyrin repeat-containing domain"/>
    <property type="match status" value="1"/>
</dbReference>
<dbReference type="RefSeq" id="XP_005789124.1">
    <property type="nucleotide sequence ID" value="XM_005789067.1"/>
</dbReference>
<dbReference type="KEGG" id="ehx:EMIHUDRAFT_449069"/>
<evidence type="ECO:0000256" key="1">
    <source>
        <dbReference type="ARBA" id="ARBA00022723"/>
    </source>
</evidence>
<evidence type="ECO:0000313" key="6">
    <source>
        <dbReference type="EnsemblProtists" id="EOD36695"/>
    </source>
</evidence>
<dbReference type="PaxDb" id="2903-EOD36695"/>
<dbReference type="Pfam" id="PF01363">
    <property type="entry name" value="FYVE"/>
    <property type="match status" value="1"/>
</dbReference>
<feature type="domain" description="FYVE zinc finger" evidence="5">
    <location>
        <begin position="259"/>
        <end position="293"/>
    </location>
</feature>
<keyword evidence="4" id="KW-0040">ANK repeat</keyword>
<dbReference type="GeneID" id="17281965"/>
<dbReference type="PANTHER" id="PTHR45748">
    <property type="entry name" value="1-PHOSPHATIDYLINOSITOL 3-PHOSPHATE 5-KINASE-RELATED"/>
    <property type="match status" value="1"/>
</dbReference>
<keyword evidence="2" id="KW-0863">Zinc-finger</keyword>
<dbReference type="Gene3D" id="3.50.7.10">
    <property type="entry name" value="GroEL"/>
    <property type="match status" value="1"/>
</dbReference>
<dbReference type="SMART" id="SM00248">
    <property type="entry name" value="ANK"/>
    <property type="match status" value="3"/>
</dbReference>
<dbReference type="InterPro" id="IPR002423">
    <property type="entry name" value="Cpn60/GroEL/TCP-1"/>
</dbReference>
<dbReference type="PROSITE" id="PS50088">
    <property type="entry name" value="ANK_REPEAT"/>
    <property type="match status" value="1"/>
</dbReference>
<dbReference type="InterPro" id="IPR011011">
    <property type="entry name" value="Znf_FYVE_PHD"/>
</dbReference>
<feature type="repeat" description="ANK" evidence="4">
    <location>
        <begin position="155"/>
        <end position="187"/>
    </location>
</feature>
<protein>
    <recommendedName>
        <fullName evidence="5">FYVE zinc finger domain-containing protein</fullName>
    </recommendedName>
</protein>
<dbReference type="Pfam" id="PF13637">
    <property type="entry name" value="Ank_4"/>
    <property type="match status" value="1"/>
</dbReference>
<dbReference type="HOGENOM" id="CLU_421891_0_0_1"/>
<dbReference type="PANTHER" id="PTHR45748:SF7">
    <property type="entry name" value="1-PHOSPHATIDYLINOSITOL 3-PHOSPHATE 5-KINASE-RELATED"/>
    <property type="match status" value="1"/>
</dbReference>
<dbReference type="STRING" id="2903.R1FCF6"/>
<dbReference type="SUPFAM" id="SSF57903">
    <property type="entry name" value="FYVE/PHD zinc finger"/>
    <property type="match status" value="1"/>
</dbReference>
<name>A0A0D3KLR0_EMIH1</name>
<dbReference type="SUPFAM" id="SSF48403">
    <property type="entry name" value="Ankyrin repeat"/>
    <property type="match status" value="1"/>
</dbReference>
<dbReference type="InterPro" id="IPR027409">
    <property type="entry name" value="GroEL-like_apical_dom_sf"/>
</dbReference>
<reference evidence="6" key="2">
    <citation type="submission" date="2024-10" db="UniProtKB">
        <authorList>
            <consortium name="EnsemblProtists"/>
        </authorList>
    </citation>
    <scope>IDENTIFICATION</scope>
</reference>
<dbReference type="SUPFAM" id="SSF52029">
    <property type="entry name" value="GroEL apical domain-like"/>
    <property type="match status" value="1"/>
</dbReference>
<evidence type="ECO:0000313" key="7">
    <source>
        <dbReference type="Proteomes" id="UP000013827"/>
    </source>
</evidence>
<dbReference type="Gene3D" id="3.30.40.10">
    <property type="entry name" value="Zinc/RING finger domain, C3HC4 (zinc finger)"/>
    <property type="match status" value="1"/>
</dbReference>
<dbReference type="InterPro" id="IPR013083">
    <property type="entry name" value="Znf_RING/FYVE/PHD"/>
</dbReference>
<dbReference type="PROSITE" id="PS50297">
    <property type="entry name" value="ANK_REP_REGION"/>
    <property type="match status" value="1"/>
</dbReference>
<dbReference type="AlphaFoldDB" id="A0A0D3KLR0"/>
<proteinExistence type="predicted"/>
<dbReference type="Pfam" id="PF00118">
    <property type="entry name" value="Cpn60_TCP1"/>
    <property type="match status" value="1"/>
</dbReference>
<evidence type="ECO:0000259" key="5">
    <source>
        <dbReference type="Pfam" id="PF01363"/>
    </source>
</evidence>
<reference evidence="7" key="1">
    <citation type="journal article" date="2013" name="Nature">
        <title>Pan genome of the phytoplankton Emiliania underpins its global distribution.</title>
        <authorList>
            <person name="Read B.A."/>
            <person name="Kegel J."/>
            <person name="Klute M.J."/>
            <person name="Kuo A."/>
            <person name="Lefebvre S.C."/>
            <person name="Maumus F."/>
            <person name="Mayer C."/>
            <person name="Miller J."/>
            <person name="Monier A."/>
            <person name="Salamov A."/>
            <person name="Young J."/>
            <person name="Aguilar M."/>
            <person name="Claverie J.M."/>
            <person name="Frickenhaus S."/>
            <person name="Gonzalez K."/>
            <person name="Herman E.K."/>
            <person name="Lin Y.C."/>
            <person name="Napier J."/>
            <person name="Ogata H."/>
            <person name="Sarno A.F."/>
            <person name="Shmutz J."/>
            <person name="Schroeder D."/>
            <person name="de Vargas C."/>
            <person name="Verret F."/>
            <person name="von Dassow P."/>
            <person name="Valentin K."/>
            <person name="Van de Peer Y."/>
            <person name="Wheeler G."/>
            <person name="Dacks J.B."/>
            <person name="Delwiche C.F."/>
            <person name="Dyhrman S.T."/>
            <person name="Glockner G."/>
            <person name="John U."/>
            <person name="Richards T."/>
            <person name="Worden A.Z."/>
            <person name="Zhang X."/>
            <person name="Grigoriev I.V."/>
            <person name="Allen A.E."/>
            <person name="Bidle K."/>
            <person name="Borodovsky M."/>
            <person name="Bowler C."/>
            <person name="Brownlee C."/>
            <person name="Cock J.M."/>
            <person name="Elias M."/>
            <person name="Gladyshev V.N."/>
            <person name="Groth M."/>
            <person name="Guda C."/>
            <person name="Hadaegh A."/>
            <person name="Iglesias-Rodriguez M.D."/>
            <person name="Jenkins J."/>
            <person name="Jones B.M."/>
            <person name="Lawson T."/>
            <person name="Leese F."/>
            <person name="Lindquist E."/>
            <person name="Lobanov A."/>
            <person name="Lomsadze A."/>
            <person name="Malik S.B."/>
            <person name="Marsh M.E."/>
            <person name="Mackinder L."/>
            <person name="Mock T."/>
            <person name="Mueller-Roeber B."/>
            <person name="Pagarete A."/>
            <person name="Parker M."/>
            <person name="Probert I."/>
            <person name="Quesneville H."/>
            <person name="Raines C."/>
            <person name="Rensing S.A."/>
            <person name="Riano-Pachon D.M."/>
            <person name="Richier S."/>
            <person name="Rokitta S."/>
            <person name="Shiraiwa Y."/>
            <person name="Soanes D.M."/>
            <person name="van der Giezen M."/>
            <person name="Wahlund T.M."/>
            <person name="Williams B."/>
            <person name="Wilson W."/>
            <person name="Wolfe G."/>
            <person name="Wurch L.L."/>
        </authorList>
    </citation>
    <scope>NUCLEOTIDE SEQUENCE</scope>
</reference>
<dbReference type="eggNOG" id="KOG0504">
    <property type="taxonomic scope" value="Eukaryota"/>
</dbReference>
<dbReference type="GO" id="GO:0008270">
    <property type="term" value="F:zinc ion binding"/>
    <property type="evidence" value="ECO:0007669"/>
    <property type="project" value="UniProtKB-KW"/>
</dbReference>
<organism evidence="6 7">
    <name type="scientific">Emiliania huxleyi (strain CCMP1516)</name>
    <dbReference type="NCBI Taxonomy" id="280463"/>
    <lineage>
        <taxon>Eukaryota</taxon>
        <taxon>Haptista</taxon>
        <taxon>Haptophyta</taxon>
        <taxon>Prymnesiophyceae</taxon>
        <taxon>Isochrysidales</taxon>
        <taxon>Noelaerhabdaceae</taxon>
        <taxon>Emiliania</taxon>
    </lineage>
</organism>
<dbReference type="InterPro" id="IPR002110">
    <property type="entry name" value="Ankyrin_rpt"/>
</dbReference>
<keyword evidence="3" id="KW-0862">Zinc</keyword>
<sequence>MSPALGAPNAQRRQTTLRFEGRLGLSGLPPPEFGSPTGGLSPCHGSQALCRPERRLRGLPAIGPLASANRSPWLQELIRHYTRIYCSVPRLMWALEKILGSPAPRSAATPRAPTPTAAELDELSAQLISASTRGDVEAVRALLKAGASPSCRGEMGATPLHRAADQGHTAIAELLLAAGAPVNERDDLGDTALLCACRRGRASCSRQLLAAGGDAALCNMQGSNSLDAALEAREMLGLAEVSELLLGQLNHHHLGQALDRNYPNCHLCKEPFTIFNRRHHCRSCGLAVEEEHRRRLGAWVESQLRQAVERKVRRDAPQLGSWHGRLEALAGRAAASLHPEPNRSIGTILKIKTLAGGSAADSRYVDGVVCRLRLADKRMATRLPSPRILLLDCALEHEAGGVSTSLEGLGRQEDEHMTMVVAELAKLRVDLLLVSGSVCFTAKTKLLEAKIALVVKVKPQLLHRLARVCGTVVYRSPAQVLGAQPGTCGAWRVETITVVEPSPSLADPPLAAAPAGGATAGGATAGGGAAGGGAAGGGAASRRVTLMCFEQCDPALGATVVLRGEGTAALKTLKRLLASAAYVAADLRAEAACVFDFGGTMPPARPSSIPPERRLSRFSSASPSYAPRRVSVEAVLGRQPRTIAAGAASA</sequence>
<dbReference type="GO" id="GO:0010008">
    <property type="term" value="C:endosome membrane"/>
    <property type="evidence" value="ECO:0007669"/>
    <property type="project" value="TreeGrafter"/>
</dbReference>
<dbReference type="InterPro" id="IPR000306">
    <property type="entry name" value="Znf_FYVE"/>
</dbReference>
<dbReference type="InterPro" id="IPR036770">
    <property type="entry name" value="Ankyrin_rpt-contain_sf"/>
</dbReference>
<dbReference type="eggNOG" id="KOG0230">
    <property type="taxonomic scope" value="Eukaryota"/>
</dbReference>
<evidence type="ECO:0000256" key="2">
    <source>
        <dbReference type="ARBA" id="ARBA00022771"/>
    </source>
</evidence>
<dbReference type="GO" id="GO:0005524">
    <property type="term" value="F:ATP binding"/>
    <property type="evidence" value="ECO:0007669"/>
    <property type="project" value="InterPro"/>
</dbReference>